<keyword evidence="2" id="KW-1185">Reference proteome</keyword>
<proteinExistence type="predicted"/>
<organism evidence="1 2">
    <name type="scientific">Stylonychia lemnae</name>
    <name type="common">Ciliate</name>
    <dbReference type="NCBI Taxonomy" id="5949"/>
    <lineage>
        <taxon>Eukaryota</taxon>
        <taxon>Sar</taxon>
        <taxon>Alveolata</taxon>
        <taxon>Ciliophora</taxon>
        <taxon>Intramacronucleata</taxon>
        <taxon>Spirotrichea</taxon>
        <taxon>Stichotrichia</taxon>
        <taxon>Sporadotrichida</taxon>
        <taxon>Oxytrichidae</taxon>
        <taxon>Stylonychinae</taxon>
        <taxon>Stylonychia</taxon>
    </lineage>
</organism>
<dbReference type="AlphaFoldDB" id="A0A078ACL0"/>
<accession>A0A078ACL0</accession>
<evidence type="ECO:0000313" key="2">
    <source>
        <dbReference type="Proteomes" id="UP000039865"/>
    </source>
</evidence>
<dbReference type="Proteomes" id="UP000039865">
    <property type="component" value="Unassembled WGS sequence"/>
</dbReference>
<sequence>MGAKQTSRKQKAELKNFIDFTLSEFERYNIKVKKTKHFKKTMSQKLQKFKYNNENFHKLLNEQYNINKDQSDTFSCLLRSNPIEYSMKQPIINENANILNSIGHIFEESLHSCLLNQKIEECFLYILSDKYRALCQPQELYEFQLKYLEEPWRKQEQALIYYEFFVKKIFPRIKQLGDKYDFYVNIILNEVINHDTDPLIQKLELIESEQIQQRALAAKVSIIELFYQKWDVIHYLQKPTQTQKLDLIQQALHLHDYDLFFSVLMKY</sequence>
<dbReference type="InParanoid" id="A0A078ACL0"/>
<name>A0A078ACL0_STYLE</name>
<reference evidence="1 2" key="1">
    <citation type="submission" date="2014-06" db="EMBL/GenBank/DDBJ databases">
        <authorList>
            <person name="Swart Estienne"/>
        </authorList>
    </citation>
    <scope>NUCLEOTIDE SEQUENCE [LARGE SCALE GENOMIC DNA]</scope>
    <source>
        <strain evidence="1 2">130c</strain>
    </source>
</reference>
<gene>
    <name evidence="1" type="primary">Contig10849.g11591</name>
    <name evidence="1" type="ORF">STYLEM_8591</name>
</gene>
<dbReference type="EMBL" id="CCKQ01008158">
    <property type="protein sequence ID" value="CDW79601.1"/>
    <property type="molecule type" value="Genomic_DNA"/>
</dbReference>
<protein>
    <submittedName>
        <fullName evidence="1">Uncharacterized protein</fullName>
    </submittedName>
</protein>
<evidence type="ECO:0000313" key="1">
    <source>
        <dbReference type="EMBL" id="CDW79601.1"/>
    </source>
</evidence>